<evidence type="ECO:0000313" key="1">
    <source>
        <dbReference type="EMBL" id="CAG1864487.1"/>
    </source>
</evidence>
<dbReference type="EnsemblPlants" id="Ma11_t13500.1">
    <property type="protein sequence ID" value="Ma11_p13500.1"/>
    <property type="gene ID" value="Ma11_g13500"/>
</dbReference>
<organism evidence="2 3">
    <name type="scientific">Musa acuminata subsp. malaccensis</name>
    <name type="common">Wild banana</name>
    <name type="synonym">Musa malaccensis</name>
    <dbReference type="NCBI Taxonomy" id="214687"/>
    <lineage>
        <taxon>Eukaryota</taxon>
        <taxon>Viridiplantae</taxon>
        <taxon>Streptophyta</taxon>
        <taxon>Embryophyta</taxon>
        <taxon>Tracheophyta</taxon>
        <taxon>Spermatophyta</taxon>
        <taxon>Magnoliopsida</taxon>
        <taxon>Liliopsida</taxon>
        <taxon>Zingiberales</taxon>
        <taxon>Musaceae</taxon>
        <taxon>Musa</taxon>
    </lineage>
</organism>
<dbReference type="Proteomes" id="UP000012960">
    <property type="component" value="Unplaced"/>
</dbReference>
<dbReference type="Gramene" id="Ma11_t13500.1">
    <property type="protein sequence ID" value="Ma11_p13500.1"/>
    <property type="gene ID" value="Ma11_g13500"/>
</dbReference>
<dbReference type="InParanoid" id="A0A804L7G6"/>
<evidence type="ECO:0000313" key="2">
    <source>
        <dbReference type="EnsemblPlants" id="Ma11_p13500.1"/>
    </source>
</evidence>
<gene>
    <name evidence="1" type="ORF">GSMUA_11410.1</name>
</gene>
<sequence>MEDSSMLGAVLAILQWWGPNVTVVSMNKWLFQVKSISLSPFCSFFVCFFLRCGDFVPLSLFW</sequence>
<accession>A0A804L7G6</accession>
<reference evidence="1" key="1">
    <citation type="submission" date="2021-03" db="EMBL/GenBank/DDBJ databases">
        <authorList>
            <consortium name="Genoscope - CEA"/>
            <person name="William W."/>
        </authorList>
    </citation>
    <scope>NUCLEOTIDE SEQUENCE</scope>
    <source>
        <strain evidence="1">Doubled-haploid Pahang</strain>
    </source>
</reference>
<keyword evidence="3" id="KW-1185">Reference proteome</keyword>
<dbReference type="EMBL" id="HG996475">
    <property type="protein sequence ID" value="CAG1864487.1"/>
    <property type="molecule type" value="Genomic_DNA"/>
</dbReference>
<protein>
    <submittedName>
        <fullName evidence="1">(wild Malaysian banana) hypothetical protein</fullName>
    </submittedName>
</protein>
<proteinExistence type="predicted"/>
<dbReference type="AlphaFoldDB" id="A0A804L7G6"/>
<reference evidence="2" key="2">
    <citation type="submission" date="2021-05" db="UniProtKB">
        <authorList>
            <consortium name="EnsemblPlants"/>
        </authorList>
    </citation>
    <scope>IDENTIFICATION</scope>
    <source>
        <strain evidence="2">subsp. malaccensis</strain>
    </source>
</reference>
<evidence type="ECO:0000313" key="3">
    <source>
        <dbReference type="Proteomes" id="UP000012960"/>
    </source>
</evidence>
<name>A0A804L7G6_MUSAM</name>